<reference evidence="1 2" key="1">
    <citation type="journal article" date="2012" name="Genome Biol.">
        <title>Sequencing three crocodilian genomes to illuminate the evolution of archosaurs and amniotes.</title>
        <authorList>
            <person name="St John J.A."/>
            <person name="Braun E.L."/>
            <person name="Isberg S.R."/>
            <person name="Miles L.G."/>
            <person name="Chong A.Y."/>
            <person name="Gongora J."/>
            <person name="Dalzell P."/>
            <person name="Moran C."/>
            <person name="Bed'hom B."/>
            <person name="Abzhanov A."/>
            <person name="Burgess S.C."/>
            <person name="Cooksey A.M."/>
            <person name="Castoe T.A."/>
            <person name="Crawford N.G."/>
            <person name="Densmore L.D."/>
            <person name="Drew J.C."/>
            <person name="Edwards S.V."/>
            <person name="Faircloth B.C."/>
            <person name="Fujita M.K."/>
            <person name="Greenwold M.J."/>
            <person name="Hoffmann F.G."/>
            <person name="Howard J.M."/>
            <person name="Iguchi T."/>
            <person name="Janes D.E."/>
            <person name="Khan S.Y."/>
            <person name="Kohno S."/>
            <person name="de Koning A.J."/>
            <person name="Lance S.L."/>
            <person name="McCarthy F.M."/>
            <person name="McCormack J.E."/>
            <person name="Merchant M.E."/>
            <person name="Peterson D.G."/>
            <person name="Pollock D.D."/>
            <person name="Pourmand N."/>
            <person name="Raney B.J."/>
            <person name="Roessler K.A."/>
            <person name="Sanford J.R."/>
            <person name="Sawyer R.H."/>
            <person name="Schmidt C.J."/>
            <person name="Triplett E.W."/>
            <person name="Tuberville T.D."/>
            <person name="Venegas-Anaya M."/>
            <person name="Howard J.T."/>
            <person name="Jarvis E.D."/>
            <person name="Guillette L.J.Jr."/>
            <person name="Glenn T.C."/>
            <person name="Green R.E."/>
            <person name="Ray D.A."/>
        </authorList>
    </citation>
    <scope>NUCLEOTIDE SEQUENCE [LARGE SCALE GENOMIC DNA]</scope>
    <source>
        <strain evidence="1">KSC_2009_1</strain>
    </source>
</reference>
<proteinExistence type="predicted"/>
<sequence length="124" mass="13912">MQAVRTCTVHQDEDTELQCEAEDDENPAGHSEDRKDMGVLQLHSVCIIQGPHYRQFLYQQMDLGVHLSCLTLFMHSTANLAFFQDKRHAVALLFSSLGRVSLSGQPGSACNLFPPSSSMWLFIQ</sequence>
<dbReference type="AlphaFoldDB" id="A0A151MWB2"/>
<protein>
    <submittedName>
        <fullName evidence="1">Uncharacterized protein</fullName>
    </submittedName>
</protein>
<dbReference type="EMBL" id="AKHW03004724">
    <property type="protein sequence ID" value="KYO28841.1"/>
    <property type="molecule type" value="Genomic_DNA"/>
</dbReference>
<dbReference type="Proteomes" id="UP000050525">
    <property type="component" value="Unassembled WGS sequence"/>
</dbReference>
<organism evidence="1 2">
    <name type="scientific">Alligator mississippiensis</name>
    <name type="common">American alligator</name>
    <dbReference type="NCBI Taxonomy" id="8496"/>
    <lineage>
        <taxon>Eukaryota</taxon>
        <taxon>Metazoa</taxon>
        <taxon>Chordata</taxon>
        <taxon>Craniata</taxon>
        <taxon>Vertebrata</taxon>
        <taxon>Euteleostomi</taxon>
        <taxon>Archelosauria</taxon>
        <taxon>Archosauria</taxon>
        <taxon>Crocodylia</taxon>
        <taxon>Alligatoridae</taxon>
        <taxon>Alligatorinae</taxon>
        <taxon>Alligator</taxon>
    </lineage>
</organism>
<comment type="caution">
    <text evidence="1">The sequence shown here is derived from an EMBL/GenBank/DDBJ whole genome shotgun (WGS) entry which is preliminary data.</text>
</comment>
<evidence type="ECO:0000313" key="2">
    <source>
        <dbReference type="Proteomes" id="UP000050525"/>
    </source>
</evidence>
<keyword evidence="2" id="KW-1185">Reference proteome</keyword>
<name>A0A151MWB2_ALLMI</name>
<gene>
    <name evidence="1" type="ORF">Y1Q_0009699</name>
</gene>
<accession>A0A151MWB2</accession>
<evidence type="ECO:0000313" key="1">
    <source>
        <dbReference type="EMBL" id="KYO28841.1"/>
    </source>
</evidence>